<dbReference type="EMBL" id="CAJNOH010005439">
    <property type="protein sequence ID" value="CAF1398141.1"/>
    <property type="molecule type" value="Genomic_DNA"/>
</dbReference>
<evidence type="ECO:0000313" key="2">
    <source>
        <dbReference type="EMBL" id="CAF1398141.1"/>
    </source>
</evidence>
<protein>
    <submittedName>
        <fullName evidence="3">Uncharacterized protein</fullName>
    </submittedName>
</protein>
<keyword evidence="1" id="KW-1133">Transmembrane helix</keyword>
<keyword evidence="1" id="KW-0472">Membrane</keyword>
<keyword evidence="1" id="KW-0812">Transmembrane</keyword>
<evidence type="ECO:0000313" key="4">
    <source>
        <dbReference type="Proteomes" id="UP000663870"/>
    </source>
</evidence>
<feature type="transmembrane region" description="Helical" evidence="1">
    <location>
        <begin position="6"/>
        <end position="33"/>
    </location>
</feature>
<gene>
    <name evidence="3" type="ORF">JXQ802_LOCUS50866</name>
    <name evidence="2" type="ORF">PYM288_LOCUS34680</name>
</gene>
<dbReference type="Proteomes" id="UP000663854">
    <property type="component" value="Unassembled WGS sequence"/>
</dbReference>
<keyword evidence="4" id="KW-1185">Reference proteome</keyword>
<dbReference type="Proteomes" id="UP000663870">
    <property type="component" value="Unassembled WGS sequence"/>
</dbReference>
<feature type="transmembrane region" description="Helical" evidence="1">
    <location>
        <begin position="79"/>
        <end position="101"/>
    </location>
</feature>
<name>A0A816CDR9_9BILA</name>
<feature type="non-terminal residue" evidence="3">
    <location>
        <position position="1"/>
    </location>
</feature>
<comment type="caution">
    <text evidence="3">The sequence shown here is derived from an EMBL/GenBank/DDBJ whole genome shotgun (WGS) entry which is preliminary data.</text>
</comment>
<dbReference type="EMBL" id="CAJNOL010006929">
    <property type="protein sequence ID" value="CAF1623332.1"/>
    <property type="molecule type" value="Genomic_DNA"/>
</dbReference>
<sequence length="261" mass="29172">MGLQLHNYGIVIMILILVFALIHLGVSIGIIINNRRYGDIFEPEIGLSCFNIVVSFLGIQVGAFGLLCLLTNQQLFGKIIAIVAGVLGIFALASLITVVVINSKSANYVTTHFSAYITTWLDWAYDGTSPVKVTLAEKPIRSVRTAITSLKEDITTLRDDYSSQLPSRTHYIDRRETNHLGRLLPPFTLISRQKRQIALTNSITYDVTINDQFLTPRSCCSNLIHNLDGTVQTDCVSYDQFYSQGCLKYLMKRSNQQDMGI</sequence>
<evidence type="ECO:0000313" key="3">
    <source>
        <dbReference type="EMBL" id="CAF1623332.1"/>
    </source>
</evidence>
<proteinExistence type="predicted"/>
<evidence type="ECO:0000256" key="1">
    <source>
        <dbReference type="SAM" id="Phobius"/>
    </source>
</evidence>
<dbReference type="AlphaFoldDB" id="A0A816CDR9"/>
<organism evidence="3 4">
    <name type="scientific">Rotaria sordida</name>
    <dbReference type="NCBI Taxonomy" id="392033"/>
    <lineage>
        <taxon>Eukaryota</taxon>
        <taxon>Metazoa</taxon>
        <taxon>Spiralia</taxon>
        <taxon>Gnathifera</taxon>
        <taxon>Rotifera</taxon>
        <taxon>Eurotatoria</taxon>
        <taxon>Bdelloidea</taxon>
        <taxon>Philodinida</taxon>
        <taxon>Philodinidae</taxon>
        <taxon>Rotaria</taxon>
    </lineage>
</organism>
<reference evidence="3" key="1">
    <citation type="submission" date="2021-02" db="EMBL/GenBank/DDBJ databases">
        <authorList>
            <person name="Nowell W R."/>
        </authorList>
    </citation>
    <scope>NUCLEOTIDE SEQUENCE</scope>
</reference>
<feature type="transmembrane region" description="Helical" evidence="1">
    <location>
        <begin position="45"/>
        <end position="67"/>
    </location>
</feature>
<accession>A0A816CDR9</accession>